<dbReference type="STRING" id="1561998.A0A1I7TRM9"/>
<keyword evidence="4" id="KW-0808">Transferase</keyword>
<evidence type="ECO:0000256" key="2">
    <source>
        <dbReference type="ARBA" id="ARBA00008661"/>
    </source>
</evidence>
<keyword evidence="11" id="KW-1185">Reference proteome</keyword>
<reference evidence="12" key="1">
    <citation type="submission" date="2016-11" db="UniProtKB">
        <authorList>
            <consortium name="WormBaseParasite"/>
        </authorList>
    </citation>
    <scope>IDENTIFICATION</scope>
</reference>
<dbReference type="Pfam" id="PF01762">
    <property type="entry name" value="Galactosyl_T"/>
    <property type="match status" value="1"/>
</dbReference>
<evidence type="ECO:0000313" key="11">
    <source>
        <dbReference type="Proteomes" id="UP000095282"/>
    </source>
</evidence>
<evidence type="ECO:0000256" key="6">
    <source>
        <dbReference type="ARBA" id="ARBA00022968"/>
    </source>
</evidence>
<evidence type="ECO:0000256" key="9">
    <source>
        <dbReference type="ARBA" id="ARBA00023136"/>
    </source>
</evidence>
<keyword evidence="7" id="KW-1133">Transmembrane helix</keyword>
<dbReference type="WBParaSite" id="Csp11.Scaffold629.g11088.t1">
    <property type="protein sequence ID" value="Csp11.Scaffold629.g11088.t1"/>
    <property type="gene ID" value="Csp11.Scaffold629.g11088"/>
</dbReference>
<proteinExistence type="inferred from homology"/>
<dbReference type="Proteomes" id="UP000095282">
    <property type="component" value="Unplaced"/>
</dbReference>
<dbReference type="EC" id="2.4.1.-" evidence="10"/>
<dbReference type="PANTHER" id="PTHR11214">
    <property type="entry name" value="BETA-1,3-N-ACETYLGLUCOSAMINYLTRANSFERASE"/>
    <property type="match status" value="1"/>
</dbReference>
<keyword evidence="3 10" id="KW-0328">Glycosyltransferase</keyword>
<sequence length="325" mass="38119">MRMIGRLFVFLLALISSVLFVVLTVSAVLFPSIIQEDEIYDEHCINMPPHHYIHPVFLASGPPIQSEPRPVYEAHRVSSSAKLNCNLQNKTLIIINSHLNHTAFRDMQREVFRSEWLNENNAVMYFVVASNDTIDIENEKNRYGDIIQVDITEDYHNITYKSIFWIKEIAKCEHGPKLFIKLDDDVHIDIVGFQLLIKRYRTMDDFIACRVISSGPVVRNDTSKWYLSKEEYKFSTLGTYCQGMVYFVSGNLMPILNKNIDKNQYLWMDDWYVTRSLVGDYKISYYSLDQHSISPNTINELSQSLIMIQRRKWRTIFAHFRPPQK</sequence>
<keyword evidence="9" id="KW-0472">Membrane</keyword>
<dbReference type="GO" id="GO:0000139">
    <property type="term" value="C:Golgi membrane"/>
    <property type="evidence" value="ECO:0007669"/>
    <property type="project" value="UniProtKB-SubCell"/>
</dbReference>
<evidence type="ECO:0000256" key="1">
    <source>
        <dbReference type="ARBA" id="ARBA00004323"/>
    </source>
</evidence>
<evidence type="ECO:0000256" key="10">
    <source>
        <dbReference type="RuleBase" id="RU363063"/>
    </source>
</evidence>
<comment type="similarity">
    <text evidence="2 10">Belongs to the glycosyltransferase 31 family.</text>
</comment>
<keyword evidence="6" id="KW-0735">Signal-anchor</keyword>
<accession>A0A1I7TRM9</accession>
<evidence type="ECO:0000256" key="8">
    <source>
        <dbReference type="ARBA" id="ARBA00023034"/>
    </source>
</evidence>
<protein>
    <recommendedName>
        <fullName evidence="10">Hexosyltransferase</fullName>
        <ecNumber evidence="10">2.4.1.-</ecNumber>
    </recommendedName>
</protein>
<dbReference type="Gene3D" id="3.90.550.50">
    <property type="match status" value="1"/>
</dbReference>
<evidence type="ECO:0000256" key="3">
    <source>
        <dbReference type="ARBA" id="ARBA00022676"/>
    </source>
</evidence>
<evidence type="ECO:0000256" key="7">
    <source>
        <dbReference type="ARBA" id="ARBA00022989"/>
    </source>
</evidence>
<name>A0A1I7TRM9_9PELO</name>
<keyword evidence="5" id="KW-0812">Transmembrane</keyword>
<dbReference type="GO" id="GO:0006493">
    <property type="term" value="P:protein O-linked glycosylation"/>
    <property type="evidence" value="ECO:0007669"/>
    <property type="project" value="TreeGrafter"/>
</dbReference>
<comment type="subcellular location">
    <subcellularLocation>
        <location evidence="1 10">Golgi apparatus membrane</location>
        <topology evidence="1 10">Single-pass type II membrane protein</topology>
    </subcellularLocation>
</comment>
<dbReference type="FunFam" id="3.90.550.50:FF:000068">
    <property type="entry name" value="Hexosyltransferase"/>
    <property type="match status" value="1"/>
</dbReference>
<dbReference type="PANTHER" id="PTHR11214:SF364">
    <property type="entry name" value="HEXOSYLTRANSFERASE"/>
    <property type="match status" value="1"/>
</dbReference>
<dbReference type="AlphaFoldDB" id="A0A1I7TRM9"/>
<evidence type="ECO:0000256" key="4">
    <source>
        <dbReference type="ARBA" id="ARBA00022679"/>
    </source>
</evidence>
<dbReference type="GO" id="GO:0016758">
    <property type="term" value="F:hexosyltransferase activity"/>
    <property type="evidence" value="ECO:0007669"/>
    <property type="project" value="InterPro"/>
</dbReference>
<evidence type="ECO:0000256" key="5">
    <source>
        <dbReference type="ARBA" id="ARBA00022692"/>
    </source>
</evidence>
<dbReference type="eggNOG" id="KOG2287">
    <property type="taxonomic scope" value="Eukaryota"/>
</dbReference>
<dbReference type="InterPro" id="IPR002659">
    <property type="entry name" value="Glyco_trans_31"/>
</dbReference>
<organism evidence="11 12">
    <name type="scientific">Caenorhabditis tropicalis</name>
    <dbReference type="NCBI Taxonomy" id="1561998"/>
    <lineage>
        <taxon>Eukaryota</taxon>
        <taxon>Metazoa</taxon>
        <taxon>Ecdysozoa</taxon>
        <taxon>Nematoda</taxon>
        <taxon>Chromadorea</taxon>
        <taxon>Rhabditida</taxon>
        <taxon>Rhabditina</taxon>
        <taxon>Rhabditomorpha</taxon>
        <taxon>Rhabditoidea</taxon>
        <taxon>Rhabditidae</taxon>
        <taxon>Peloderinae</taxon>
        <taxon>Caenorhabditis</taxon>
    </lineage>
</organism>
<evidence type="ECO:0000313" key="12">
    <source>
        <dbReference type="WBParaSite" id="Csp11.Scaffold629.g11088.t1"/>
    </source>
</evidence>
<keyword evidence="8 10" id="KW-0333">Golgi apparatus</keyword>